<dbReference type="Proteomes" id="UP000003781">
    <property type="component" value="Unassembled WGS sequence"/>
</dbReference>
<evidence type="ECO:0000313" key="2">
    <source>
        <dbReference type="Proteomes" id="UP000003781"/>
    </source>
</evidence>
<accession>A3II17</accession>
<proteinExistence type="predicted"/>
<comment type="caution">
    <text evidence="1">The sequence shown here is derived from an EMBL/GenBank/DDBJ whole genome shotgun (WGS) entry which is preliminary data.</text>
</comment>
<protein>
    <submittedName>
        <fullName evidence="1">Uncharacterized protein</fullName>
    </submittedName>
</protein>
<reference evidence="1 2" key="1">
    <citation type="submission" date="2007-03" db="EMBL/GenBank/DDBJ databases">
        <authorList>
            <person name="Stal L."/>
            <person name="Ferriera S."/>
            <person name="Johnson J."/>
            <person name="Kravitz S."/>
            <person name="Beeson K."/>
            <person name="Sutton G."/>
            <person name="Rogers Y.-H."/>
            <person name="Friedman R."/>
            <person name="Frazier M."/>
            <person name="Venter J.C."/>
        </authorList>
    </citation>
    <scope>NUCLEOTIDE SEQUENCE [LARGE SCALE GENOMIC DNA]</scope>
    <source>
        <strain evidence="1 2">CCY0110</strain>
    </source>
</reference>
<name>A3II17_9CHRO</name>
<gene>
    <name evidence="1" type="ORF">CY0110_16677</name>
</gene>
<sequence>MICTSVKFIYSFVNNDSWSFTG</sequence>
<dbReference type="EMBL" id="AAXW01000002">
    <property type="protein sequence ID" value="EAZ93449.1"/>
    <property type="molecule type" value="Genomic_DNA"/>
</dbReference>
<dbReference type="AlphaFoldDB" id="A3II17"/>
<organism evidence="1 2">
    <name type="scientific">Crocosphaera chwakensis CCY0110</name>
    <dbReference type="NCBI Taxonomy" id="391612"/>
    <lineage>
        <taxon>Bacteria</taxon>
        <taxon>Bacillati</taxon>
        <taxon>Cyanobacteriota</taxon>
        <taxon>Cyanophyceae</taxon>
        <taxon>Oscillatoriophycideae</taxon>
        <taxon>Chroococcales</taxon>
        <taxon>Aphanothecaceae</taxon>
        <taxon>Crocosphaera</taxon>
        <taxon>Crocosphaera chwakensis</taxon>
    </lineage>
</organism>
<keyword evidence="2" id="KW-1185">Reference proteome</keyword>
<evidence type="ECO:0000313" key="1">
    <source>
        <dbReference type="EMBL" id="EAZ93449.1"/>
    </source>
</evidence>